<accession>A0ABW4TFB6</accession>
<dbReference type="SMART" id="SM00421">
    <property type="entry name" value="HTH_LUXR"/>
    <property type="match status" value="1"/>
</dbReference>
<keyword evidence="2" id="KW-0238">DNA-binding</keyword>
<sequence>MPLVRIAVIDDHEIDVAGVSSVLGRFSDRVVVVAADDPDLDVVLYGARELEAGHDTVLHSLLRTSPATVIVLGWDPDGPQVSWAIACGAHGRLSKRLAGADLVRGLEQINHDRDDRERSLPHDGECHPALRTVGLTPRELEVLSLITQGLTNQEIADQSYISINSVKTYVRTAYRKIGVTRRSQAVSWGLRAGFASAAPTRERELV</sequence>
<dbReference type="SUPFAM" id="SSF52172">
    <property type="entry name" value="CheY-like"/>
    <property type="match status" value="1"/>
</dbReference>
<evidence type="ECO:0000256" key="2">
    <source>
        <dbReference type="ARBA" id="ARBA00023125"/>
    </source>
</evidence>
<dbReference type="InterPro" id="IPR011006">
    <property type="entry name" value="CheY-like_superfamily"/>
</dbReference>
<evidence type="ECO:0000313" key="5">
    <source>
        <dbReference type="EMBL" id="MFD1945320.1"/>
    </source>
</evidence>
<proteinExistence type="predicted"/>
<keyword evidence="3" id="KW-0804">Transcription</keyword>
<evidence type="ECO:0000256" key="1">
    <source>
        <dbReference type="ARBA" id="ARBA00023015"/>
    </source>
</evidence>
<dbReference type="PRINTS" id="PR00038">
    <property type="entry name" value="HTHLUXR"/>
</dbReference>
<keyword evidence="6" id="KW-1185">Reference proteome</keyword>
<evidence type="ECO:0000259" key="4">
    <source>
        <dbReference type="PROSITE" id="PS50043"/>
    </source>
</evidence>
<dbReference type="Gene3D" id="3.40.50.2300">
    <property type="match status" value="1"/>
</dbReference>
<feature type="domain" description="HTH luxR-type" evidence="4">
    <location>
        <begin position="128"/>
        <end position="193"/>
    </location>
</feature>
<reference evidence="6" key="1">
    <citation type="journal article" date="2019" name="Int. J. Syst. Evol. Microbiol.">
        <title>The Global Catalogue of Microorganisms (GCM) 10K type strain sequencing project: providing services to taxonomists for standard genome sequencing and annotation.</title>
        <authorList>
            <consortium name="The Broad Institute Genomics Platform"/>
            <consortium name="The Broad Institute Genome Sequencing Center for Infectious Disease"/>
            <person name="Wu L."/>
            <person name="Ma J."/>
        </authorList>
    </citation>
    <scope>NUCLEOTIDE SEQUENCE [LARGE SCALE GENOMIC DNA]</scope>
    <source>
        <strain evidence="6">CGMCC 1.12477</strain>
    </source>
</reference>
<organism evidence="5 6">
    <name type="scientific">Nocardioides aestuarii</name>
    <dbReference type="NCBI Taxonomy" id="252231"/>
    <lineage>
        <taxon>Bacteria</taxon>
        <taxon>Bacillati</taxon>
        <taxon>Actinomycetota</taxon>
        <taxon>Actinomycetes</taxon>
        <taxon>Propionibacteriales</taxon>
        <taxon>Nocardioidaceae</taxon>
        <taxon>Nocardioides</taxon>
    </lineage>
</organism>
<dbReference type="PANTHER" id="PTHR44688">
    <property type="entry name" value="DNA-BINDING TRANSCRIPTIONAL ACTIVATOR DEVR_DOSR"/>
    <property type="match status" value="1"/>
</dbReference>
<dbReference type="CDD" id="cd06170">
    <property type="entry name" value="LuxR_C_like"/>
    <property type="match status" value="1"/>
</dbReference>
<name>A0ABW4TFB6_9ACTN</name>
<evidence type="ECO:0000256" key="3">
    <source>
        <dbReference type="ARBA" id="ARBA00023163"/>
    </source>
</evidence>
<protein>
    <submittedName>
        <fullName evidence="5">Response regulator transcription factor</fullName>
    </submittedName>
</protein>
<dbReference type="SUPFAM" id="SSF46894">
    <property type="entry name" value="C-terminal effector domain of the bipartite response regulators"/>
    <property type="match status" value="1"/>
</dbReference>
<gene>
    <name evidence="5" type="ORF">ACFSDE_00830</name>
</gene>
<dbReference type="InterPro" id="IPR000792">
    <property type="entry name" value="Tscrpt_reg_LuxR_C"/>
</dbReference>
<dbReference type="EMBL" id="JBHUGD010000001">
    <property type="protein sequence ID" value="MFD1945320.1"/>
    <property type="molecule type" value="Genomic_DNA"/>
</dbReference>
<dbReference type="RefSeq" id="WP_343915789.1">
    <property type="nucleotide sequence ID" value="NZ_BAAAJT010000002.1"/>
</dbReference>
<evidence type="ECO:0000313" key="6">
    <source>
        <dbReference type="Proteomes" id="UP001597351"/>
    </source>
</evidence>
<dbReference type="PROSITE" id="PS50043">
    <property type="entry name" value="HTH_LUXR_2"/>
    <property type="match status" value="1"/>
</dbReference>
<keyword evidence="1" id="KW-0805">Transcription regulation</keyword>
<comment type="caution">
    <text evidence="5">The sequence shown here is derived from an EMBL/GenBank/DDBJ whole genome shotgun (WGS) entry which is preliminary data.</text>
</comment>
<dbReference type="Proteomes" id="UP001597351">
    <property type="component" value="Unassembled WGS sequence"/>
</dbReference>
<dbReference type="PANTHER" id="PTHR44688:SF16">
    <property type="entry name" value="DNA-BINDING TRANSCRIPTIONAL ACTIVATOR DEVR_DOSR"/>
    <property type="match status" value="1"/>
</dbReference>
<dbReference type="InterPro" id="IPR016032">
    <property type="entry name" value="Sig_transdc_resp-reg_C-effctor"/>
</dbReference>
<dbReference type="Pfam" id="PF00196">
    <property type="entry name" value="GerE"/>
    <property type="match status" value="1"/>
</dbReference>